<organism evidence="1 2">
    <name type="scientific">Alteromonas lipolytica</name>
    <dbReference type="NCBI Taxonomy" id="1856405"/>
    <lineage>
        <taxon>Bacteria</taxon>
        <taxon>Pseudomonadati</taxon>
        <taxon>Pseudomonadota</taxon>
        <taxon>Gammaproteobacteria</taxon>
        <taxon>Alteromonadales</taxon>
        <taxon>Alteromonadaceae</taxon>
        <taxon>Alteromonas/Salinimonas group</taxon>
        <taxon>Alteromonas</taxon>
    </lineage>
</organism>
<protein>
    <submittedName>
        <fullName evidence="1">Uncharacterized protein</fullName>
    </submittedName>
</protein>
<evidence type="ECO:0000313" key="2">
    <source>
        <dbReference type="Proteomes" id="UP000176037"/>
    </source>
</evidence>
<dbReference type="SUPFAM" id="SSF53850">
    <property type="entry name" value="Periplasmic binding protein-like II"/>
    <property type="match status" value="1"/>
</dbReference>
<keyword evidence="2" id="KW-1185">Reference proteome</keyword>
<comment type="caution">
    <text evidence="1">The sequence shown here is derived from an EMBL/GenBank/DDBJ whole genome shotgun (WGS) entry which is preliminary data.</text>
</comment>
<dbReference type="Proteomes" id="UP000176037">
    <property type="component" value="Unassembled WGS sequence"/>
</dbReference>
<accession>A0A1E8FBY5</accession>
<dbReference type="PANTHER" id="PTHR30024">
    <property type="entry name" value="ALIPHATIC SULFONATES-BINDING PROTEIN-RELATED"/>
    <property type="match status" value="1"/>
</dbReference>
<sequence length="320" mass="35887">MCCFTLVSATQASTLPEIKVGVLKYGTLNWELDLAEARQLPEQYGFKLTRVALGSPQALSVALQGGAVDMIIGDWLWAARQFEEQRFYHFYPYSTAAGELVIQGDSSATTMGDLKNKTIGFAGGKGNKNWILYNAYAKQHFDFDLATQANIKFAAPPMLNQLMQRGQLDAVVNFWHYAAELKTHNMQSLLTMDKVLESWQISADVPVIGWLFKQQWASQNKAVIDAFFSMSFHTRALMDKDDAVWQLIPSFMNKYSAEARPVLMAHYREGIPTRFDEQIKTDLQHLFKVIKANEGASKVTGSLTALPPALFWQGNALGEQ</sequence>
<dbReference type="PANTHER" id="PTHR30024:SF48">
    <property type="entry name" value="ABC TRANSPORTER SUBSTRATE-BINDING PROTEIN"/>
    <property type="match status" value="1"/>
</dbReference>
<dbReference type="Gene3D" id="3.40.190.10">
    <property type="entry name" value="Periplasmic binding protein-like II"/>
    <property type="match status" value="2"/>
</dbReference>
<reference evidence="1 2" key="1">
    <citation type="submission" date="2016-09" db="EMBL/GenBank/DDBJ databases">
        <title>Alteromonas lipolytica, a new species isolated from sea water.</title>
        <authorList>
            <person name="Wu Y.-H."/>
            <person name="Cheng H."/>
            <person name="Xu X.-W."/>
        </authorList>
    </citation>
    <scope>NUCLEOTIDE SEQUENCE [LARGE SCALE GENOMIC DNA]</scope>
    <source>
        <strain evidence="1 2">JW12</strain>
    </source>
</reference>
<dbReference type="EMBL" id="MJIC01000015">
    <property type="protein sequence ID" value="OFI33431.1"/>
    <property type="molecule type" value="Genomic_DNA"/>
</dbReference>
<dbReference type="AlphaFoldDB" id="A0A1E8FBY5"/>
<gene>
    <name evidence="1" type="ORF">BFC17_04010</name>
</gene>
<evidence type="ECO:0000313" key="1">
    <source>
        <dbReference type="EMBL" id="OFI33431.1"/>
    </source>
</evidence>
<dbReference type="STRING" id="1856405.BFC17_04010"/>
<proteinExistence type="predicted"/>
<name>A0A1E8FBY5_9ALTE</name>